<gene>
    <name evidence="5" type="ORF">MAE02_22640</name>
</gene>
<dbReference type="PROSITE" id="PS51904">
    <property type="entry name" value="GLYCOSYL_HYDROL_F25_2"/>
    <property type="match status" value="1"/>
</dbReference>
<dbReference type="InterPro" id="IPR002053">
    <property type="entry name" value="Glyco_hydro_25"/>
</dbReference>
<dbReference type="RefSeq" id="WP_114185554.1">
    <property type="nucleotide sequence ID" value="NZ_BJYU01000025.1"/>
</dbReference>
<keyword evidence="3" id="KW-0326">Glycosidase</keyword>
<dbReference type="AlphaFoldDB" id="A0A512BRI2"/>
<evidence type="ECO:0000313" key="5">
    <source>
        <dbReference type="EMBL" id="GEO14568.1"/>
    </source>
</evidence>
<keyword evidence="4" id="KW-1133">Transmembrane helix</keyword>
<dbReference type="InterPro" id="IPR018077">
    <property type="entry name" value="Glyco_hydro_fam25_subgr"/>
</dbReference>
<dbReference type="GO" id="GO:0016052">
    <property type="term" value="P:carbohydrate catabolic process"/>
    <property type="evidence" value="ECO:0007669"/>
    <property type="project" value="TreeGrafter"/>
</dbReference>
<sequence length="242" mass="27123">MSKRGRIIIAVVAFCFAAAVTGAIVVSYLFWYYEPDRRAFPVRGIDVSHHQGTIGWHKVAADNVAFAFIKASEGGDHRDRLFSRNWNEAEAAGVKVGAYQFFTSCRSGRDQANNFLQVLGERKGTLPAALDLEFGGNCAAKPDAPEIRREIESFLEPVESKTGMPVVLYVTAEFWDAYKDILPARPLWVRSIFRRPSQSEWTFWQYHHAGSVSGITGRVDLNVVRSEELFPRLASEPAARKP</sequence>
<evidence type="ECO:0000256" key="4">
    <source>
        <dbReference type="SAM" id="Phobius"/>
    </source>
</evidence>
<dbReference type="EMBL" id="BJYU01000025">
    <property type="protein sequence ID" value="GEO14568.1"/>
    <property type="molecule type" value="Genomic_DNA"/>
</dbReference>
<dbReference type="PANTHER" id="PTHR34135:SF2">
    <property type="entry name" value="LYSOZYME"/>
    <property type="match status" value="1"/>
</dbReference>
<evidence type="ECO:0000256" key="3">
    <source>
        <dbReference type="ARBA" id="ARBA00023295"/>
    </source>
</evidence>
<keyword evidence="4" id="KW-0472">Membrane</keyword>
<dbReference type="OrthoDB" id="9798192at2"/>
<protein>
    <submittedName>
        <fullName evidence="5">Lysozyme</fullName>
    </submittedName>
</protein>
<dbReference type="PANTHER" id="PTHR34135">
    <property type="entry name" value="LYSOZYME"/>
    <property type="match status" value="1"/>
</dbReference>
<dbReference type="SMART" id="SM00641">
    <property type="entry name" value="Glyco_25"/>
    <property type="match status" value="1"/>
</dbReference>
<dbReference type="GO" id="GO:0016998">
    <property type="term" value="P:cell wall macromolecule catabolic process"/>
    <property type="evidence" value="ECO:0007669"/>
    <property type="project" value="InterPro"/>
</dbReference>
<accession>A0A512BRI2</accession>
<dbReference type="GO" id="GO:0003796">
    <property type="term" value="F:lysozyme activity"/>
    <property type="evidence" value="ECO:0007669"/>
    <property type="project" value="InterPro"/>
</dbReference>
<keyword evidence="4" id="KW-0812">Transmembrane</keyword>
<dbReference type="SUPFAM" id="SSF51445">
    <property type="entry name" value="(Trans)glycosidases"/>
    <property type="match status" value="1"/>
</dbReference>
<dbReference type="Proteomes" id="UP000321085">
    <property type="component" value="Unassembled WGS sequence"/>
</dbReference>
<organism evidence="5 6">
    <name type="scientific">Microvirga aerophila</name>
    <dbReference type="NCBI Taxonomy" id="670291"/>
    <lineage>
        <taxon>Bacteria</taxon>
        <taxon>Pseudomonadati</taxon>
        <taxon>Pseudomonadota</taxon>
        <taxon>Alphaproteobacteria</taxon>
        <taxon>Hyphomicrobiales</taxon>
        <taxon>Methylobacteriaceae</taxon>
        <taxon>Microvirga</taxon>
    </lineage>
</organism>
<proteinExistence type="inferred from homology"/>
<evidence type="ECO:0000313" key="6">
    <source>
        <dbReference type="Proteomes" id="UP000321085"/>
    </source>
</evidence>
<dbReference type="GO" id="GO:0009253">
    <property type="term" value="P:peptidoglycan catabolic process"/>
    <property type="evidence" value="ECO:0007669"/>
    <property type="project" value="InterPro"/>
</dbReference>
<name>A0A512BRI2_9HYPH</name>
<keyword evidence="2" id="KW-0378">Hydrolase</keyword>
<dbReference type="Pfam" id="PF01183">
    <property type="entry name" value="Glyco_hydro_25"/>
    <property type="match status" value="1"/>
</dbReference>
<evidence type="ECO:0000256" key="1">
    <source>
        <dbReference type="ARBA" id="ARBA00010646"/>
    </source>
</evidence>
<dbReference type="InterPro" id="IPR017853">
    <property type="entry name" value="GH"/>
</dbReference>
<reference evidence="5 6" key="1">
    <citation type="submission" date="2019-07" db="EMBL/GenBank/DDBJ databases">
        <title>Whole genome shotgun sequence of Microvirga aerophila NBRC 106136.</title>
        <authorList>
            <person name="Hosoyama A."/>
            <person name="Uohara A."/>
            <person name="Ohji S."/>
            <person name="Ichikawa N."/>
        </authorList>
    </citation>
    <scope>NUCLEOTIDE SEQUENCE [LARGE SCALE GENOMIC DNA]</scope>
    <source>
        <strain evidence="5 6">NBRC 106136</strain>
    </source>
</reference>
<dbReference type="Gene3D" id="3.20.20.80">
    <property type="entry name" value="Glycosidases"/>
    <property type="match status" value="1"/>
</dbReference>
<comment type="similarity">
    <text evidence="1">Belongs to the glycosyl hydrolase 25 family.</text>
</comment>
<evidence type="ECO:0000256" key="2">
    <source>
        <dbReference type="ARBA" id="ARBA00022801"/>
    </source>
</evidence>
<comment type="caution">
    <text evidence="5">The sequence shown here is derived from an EMBL/GenBank/DDBJ whole genome shotgun (WGS) entry which is preliminary data.</text>
</comment>
<feature type="transmembrane region" description="Helical" evidence="4">
    <location>
        <begin position="7"/>
        <end position="33"/>
    </location>
</feature>
<keyword evidence="6" id="KW-1185">Reference proteome</keyword>